<evidence type="ECO:0000313" key="1">
    <source>
        <dbReference type="EMBL" id="AIU73103.1"/>
    </source>
</evidence>
<dbReference type="InterPro" id="IPR016181">
    <property type="entry name" value="Acyl_CoA_acyltransferase"/>
</dbReference>
<accession>A0A097R327</accession>
<dbReference type="PATRIC" id="fig|1453496.5.peg.2517"/>
<sequence length="294" mass="33686">MLSVKLLGWKPSSYEIYCQAYREFGGSVCNHPLVLKILEDRAPNQIQFFHKEANGKIVGAFFTDKCGEIIHPHKKIPVIFENIILPISPDLGSFYLPAKSKELSIRHKKQFINFTYGVLNRRSICLVKDSFSKKTNKKRQSDMNKFLKNGGEVVSASSFSSEQLSAIYLKLSGMRWGSQHNHSDITELAEFIESIRTMIFGNVLFYKGEPCAYDLIYQAECNNWIYFDDHNGGIDTTIKDFSVGSLLLFANISEARNLCQQKNKEFIFSIGRSNDKWAYKKLWSNEIKLGKSIF</sequence>
<keyword evidence="2" id="KW-1185">Reference proteome</keyword>
<dbReference type="Pfam" id="PF07395">
    <property type="entry name" value="Mig-14"/>
    <property type="match status" value="1"/>
</dbReference>
<dbReference type="KEGG" id="hav:AT03_12380"/>
<evidence type="ECO:0008006" key="3">
    <source>
        <dbReference type="Google" id="ProtNLM"/>
    </source>
</evidence>
<dbReference type="RefSeq" id="WP_025796983.1">
    <property type="nucleotide sequence ID" value="NZ_CP009706.1"/>
</dbReference>
<dbReference type="HOGENOM" id="CLU_082136_0_0_6"/>
<dbReference type="EMBL" id="CP009706">
    <property type="protein sequence ID" value="AIU73103.1"/>
    <property type="molecule type" value="Genomic_DNA"/>
</dbReference>
<dbReference type="OrthoDB" id="6447890at2"/>
<dbReference type="eggNOG" id="COG5653">
    <property type="taxonomic scope" value="Bacteria"/>
</dbReference>
<evidence type="ECO:0000313" key="2">
    <source>
        <dbReference type="Proteomes" id="UP000029986"/>
    </source>
</evidence>
<organism evidence="1 2">
    <name type="scientific">Hafnia alvei FB1</name>
    <dbReference type="NCBI Taxonomy" id="1453496"/>
    <lineage>
        <taxon>Bacteria</taxon>
        <taxon>Pseudomonadati</taxon>
        <taxon>Pseudomonadota</taxon>
        <taxon>Gammaproteobacteria</taxon>
        <taxon>Enterobacterales</taxon>
        <taxon>Hafniaceae</taxon>
        <taxon>Hafnia</taxon>
    </lineage>
</organism>
<name>A0A097R327_HAFAL</name>
<proteinExistence type="predicted"/>
<dbReference type="InterPro" id="IPR009977">
    <property type="entry name" value="Mig-14"/>
</dbReference>
<dbReference type="AlphaFoldDB" id="A0A097R327"/>
<gene>
    <name evidence="1" type="ORF">AT03_12380</name>
</gene>
<reference evidence="1 2" key="1">
    <citation type="journal article" date="2014" name="Gut Pathog.">
        <title>Gene clusters of Hafnia alvei strain FB1 important in survival and pathogenesis: a draft genome perspective.</title>
        <authorList>
            <person name="Tan J.Y."/>
            <person name="Yin W.F."/>
            <person name="Chan K.G."/>
        </authorList>
    </citation>
    <scope>NUCLEOTIDE SEQUENCE [LARGE SCALE GENOMIC DNA]</scope>
    <source>
        <strain evidence="1 2">FB1</strain>
    </source>
</reference>
<dbReference type="SUPFAM" id="SSF55729">
    <property type="entry name" value="Acyl-CoA N-acyltransferases (Nat)"/>
    <property type="match status" value="1"/>
</dbReference>
<protein>
    <recommendedName>
        <fullName evidence="3">Mig-14 family protein</fullName>
    </recommendedName>
</protein>
<dbReference type="Proteomes" id="UP000029986">
    <property type="component" value="Chromosome"/>
</dbReference>